<evidence type="ECO:0000259" key="12">
    <source>
        <dbReference type="PROSITE" id="PS50067"/>
    </source>
</evidence>
<keyword evidence="5 10" id="KW-0067">ATP-binding</keyword>
<proteinExistence type="inferred from homology"/>
<evidence type="ECO:0000256" key="2">
    <source>
        <dbReference type="ARBA" id="ARBA00022490"/>
    </source>
</evidence>
<feature type="coiled-coil region" evidence="11">
    <location>
        <begin position="693"/>
        <end position="1036"/>
    </location>
</feature>
<dbReference type="GO" id="GO:0005524">
    <property type="term" value="F:ATP binding"/>
    <property type="evidence" value="ECO:0007669"/>
    <property type="project" value="UniProtKB-UniRule"/>
</dbReference>
<dbReference type="GO" id="GO:0008017">
    <property type="term" value="F:microtubule binding"/>
    <property type="evidence" value="ECO:0007669"/>
    <property type="project" value="InterPro"/>
</dbReference>
<dbReference type="SUPFAM" id="SSF52540">
    <property type="entry name" value="P-loop containing nucleoside triphosphate hydrolases"/>
    <property type="match status" value="1"/>
</dbReference>
<accession>A0A7K5WHI1</accession>
<feature type="coiled-coil region" evidence="11">
    <location>
        <begin position="1154"/>
        <end position="1359"/>
    </location>
</feature>
<comment type="caution">
    <text evidence="13">The sequence shown here is derived from an EMBL/GenBank/DDBJ whole genome shotgun (WGS) entry which is preliminary data.</text>
</comment>
<evidence type="ECO:0000256" key="9">
    <source>
        <dbReference type="ARBA" id="ARBA00034488"/>
    </source>
</evidence>
<dbReference type="GO" id="GO:0005819">
    <property type="term" value="C:spindle"/>
    <property type="evidence" value="ECO:0007669"/>
    <property type="project" value="UniProtKB-SubCell"/>
</dbReference>
<evidence type="ECO:0000256" key="4">
    <source>
        <dbReference type="ARBA" id="ARBA00022741"/>
    </source>
</evidence>
<evidence type="ECO:0000256" key="5">
    <source>
        <dbReference type="ARBA" id="ARBA00022840"/>
    </source>
</evidence>
<feature type="coiled-coil region" evidence="11">
    <location>
        <begin position="565"/>
        <end position="627"/>
    </location>
</feature>
<dbReference type="EMBL" id="VYXD01009683">
    <property type="protein sequence ID" value="NWU40438.1"/>
    <property type="molecule type" value="Genomic_DNA"/>
</dbReference>
<protein>
    <submittedName>
        <fullName evidence="13">KIF15 protein</fullName>
    </submittedName>
</protein>
<feature type="coiled-coil region" evidence="11">
    <location>
        <begin position="410"/>
        <end position="437"/>
    </location>
</feature>
<dbReference type="GO" id="GO:0005813">
    <property type="term" value="C:centrosome"/>
    <property type="evidence" value="ECO:0007669"/>
    <property type="project" value="UniProtKB-ARBA"/>
</dbReference>
<dbReference type="CDD" id="cd01373">
    <property type="entry name" value="KISc_KLP2_like"/>
    <property type="match status" value="1"/>
</dbReference>
<evidence type="ECO:0000256" key="10">
    <source>
        <dbReference type="PROSITE-ProRule" id="PRU00283"/>
    </source>
</evidence>
<gene>
    <name evidence="13" type="primary">Kif15</name>
    <name evidence="13" type="ORF">HYLPRA_R02651</name>
</gene>
<dbReference type="GO" id="GO:0003777">
    <property type="term" value="F:microtubule motor activity"/>
    <property type="evidence" value="ECO:0007669"/>
    <property type="project" value="InterPro"/>
</dbReference>
<keyword evidence="2" id="KW-0963">Cytoplasm</keyword>
<dbReference type="GO" id="GO:0000278">
    <property type="term" value="P:mitotic cell cycle"/>
    <property type="evidence" value="ECO:0007669"/>
    <property type="project" value="UniProtKB-ARBA"/>
</dbReference>
<dbReference type="InterPro" id="IPR036961">
    <property type="entry name" value="Kinesin_motor_dom_sf"/>
</dbReference>
<dbReference type="PROSITE" id="PS50067">
    <property type="entry name" value="KINESIN_MOTOR_2"/>
    <property type="match status" value="1"/>
</dbReference>
<keyword evidence="6 11" id="KW-0175">Coiled coil</keyword>
<feature type="coiled-coil region" evidence="11">
    <location>
        <begin position="1069"/>
        <end position="1110"/>
    </location>
</feature>
<sequence>SVEGDAIKVFVRVRPPSDRAALTDGDHGLCLSVLSSNTIRLHSKPEPKIFTFDYVANMETTQESVFSSVAKNIVESCMNGYNGTIFAYGQTGSGKTFTMMGPSDSDNFTHSLRGVIPRSFEYLFFLIEREKEKAGSGKSFLCKCSFIEIYNEQIFDLLDSASAGLFLREHIKKGVFVDGAVEQVLSSAAEAYQVLTTGWRNRRVASTSMNRESSRSHAVFTITVESMEKNNEVVNIRSSLLNLVDLAGSERQKDTHTEGLRLKEAGNINRSLSCLGQVITALVDVSNGKQRHICYRDSKLTFLLRDSLGGNAKTCIIANVHPGSKCFGETLSTLNFAQRAKLIKNKAVVNEDTQGNVSQLQAEVKKLKEQLAQLTSVPSVCSISVSQDAVEKGKNNINYMNNFLEAMLFWEKSEGEKKNLLEKVAQLEELCAKKEKFVQSNKMIVKFREDHIVRLERLHKEAGGLLLPKEQDDLVSDLREEVQILREQMEQHPRIAKYAMENHNLREENKKLRSLQSVKKAQEIDAQTIAELEKAFLEASATEKSITGHRLHSTMSVEGNSLASVERLKARLLQTQAELATSKQEYEEFKELTKKKQMELESELQSLQKANQHLENILEATKAHKRREVSQLHKLHRESLKIITTPTKAYQLRSRLVPRISPDYNFEDLQHSEEMMDDILKEPVPPEMSEQACEAIAEELKVAQEQLSIMQTKLDEEESKNIKLQQHINKLEHHSAQIQELFSSERNDWSKERQELLEQIKSLEKHLQESQNKADILKSEVRDLRIVLQSADKELSSVKLEYNAFREKQEKEISQLSGRHMDVQFQLDSVRLEHEKILEEKASLQDDYDNLQEVAKFETDQLKQQLEDRKQEAEAVKTELCNLLQLLKTEKEHNEKLTLQLQEDKENNSKELLKVLEKAQVEKPFSEMVTRCEQQEAKLRTLELELGAAEETIAALKKTNNTDKEVVNDLMRQIQELRSSINHKTESIDGLTRELEDINYKYNIVLAAKEESKGIIEDQEKKIEELQEALEGREIADNIERDLLCEELRHTADQLISLTEASKKHDALLQCAQEDIAKKEAVIQELREQLDKMTEEVENRKNEYELKMKQIDCFVDPSPVTFPQCPKTPPNFDVNLAKLLETHEQEIADRRASAINLEHLVHELNEERRAKNDEILRLKEQLNELENLRQEMQILVENNRSLQSLVEAQRPSKNSDQKHPDVQYLKEKEEEIAEERLAKNKAVEEMLKIKAELEEIKNILRIQENTCHEMTLEMERTRTLELKAFNEKEEIRSKLEEAYEERGRTEKEIELLRKQVDLLAEENGKLLGHQNLNQKIQYLVKLKKENAKLTEETEKLRVENAYLKESKKCDICRHYEQL</sequence>
<name>A0A7K5WHI1_9SYLV</name>
<dbReference type="PANTHER" id="PTHR37739:SF8">
    <property type="entry name" value="KINESIN-LIKE PROTEIN KIN-12D"/>
    <property type="match status" value="1"/>
</dbReference>
<dbReference type="Gene3D" id="3.40.850.10">
    <property type="entry name" value="Kinesin motor domain"/>
    <property type="match status" value="1"/>
</dbReference>
<dbReference type="InterPro" id="IPR044986">
    <property type="entry name" value="KIF15/KIN-12"/>
</dbReference>
<comment type="similarity">
    <text evidence="9">Belongs to the TRAFAC class myosin-kinesin ATPase superfamily. Kinesin family. KIN-12 subfamily.</text>
</comment>
<dbReference type="GO" id="GO:0005829">
    <property type="term" value="C:cytosol"/>
    <property type="evidence" value="ECO:0007669"/>
    <property type="project" value="UniProtKB-ARBA"/>
</dbReference>
<keyword evidence="4 10" id="KW-0547">Nucleotide-binding</keyword>
<dbReference type="InterPro" id="IPR027417">
    <property type="entry name" value="P-loop_NTPase"/>
</dbReference>
<evidence type="ECO:0000256" key="7">
    <source>
        <dbReference type="ARBA" id="ARBA00023175"/>
    </source>
</evidence>
<feature type="binding site" evidence="10">
    <location>
        <begin position="89"/>
        <end position="96"/>
    </location>
    <ligand>
        <name>ATP</name>
        <dbReference type="ChEBI" id="CHEBI:30616"/>
    </ligand>
</feature>
<dbReference type="SMART" id="SM00129">
    <property type="entry name" value="KISc"/>
    <property type="match status" value="1"/>
</dbReference>
<keyword evidence="14" id="KW-1185">Reference proteome</keyword>
<evidence type="ECO:0000313" key="13">
    <source>
        <dbReference type="EMBL" id="NWU40438.1"/>
    </source>
</evidence>
<feature type="coiled-coil region" evidence="11">
    <location>
        <begin position="495"/>
        <end position="525"/>
    </location>
</feature>
<evidence type="ECO:0000256" key="3">
    <source>
        <dbReference type="ARBA" id="ARBA00022701"/>
    </source>
</evidence>
<evidence type="ECO:0000313" key="14">
    <source>
        <dbReference type="Proteomes" id="UP000557268"/>
    </source>
</evidence>
<feature type="non-terminal residue" evidence="13">
    <location>
        <position position="1378"/>
    </location>
</feature>
<feature type="domain" description="Kinesin motor" evidence="12">
    <location>
        <begin position="6"/>
        <end position="343"/>
    </location>
</feature>
<feature type="non-terminal residue" evidence="13">
    <location>
        <position position="1"/>
    </location>
</feature>
<keyword evidence="8" id="KW-0206">Cytoskeleton</keyword>
<dbReference type="Proteomes" id="UP000557268">
    <property type="component" value="Unassembled WGS sequence"/>
</dbReference>
<evidence type="ECO:0000256" key="8">
    <source>
        <dbReference type="ARBA" id="ARBA00023212"/>
    </source>
</evidence>
<dbReference type="FunFam" id="3.40.850.10:FF:000034">
    <property type="entry name" value="Kinesin family member 15"/>
    <property type="match status" value="1"/>
</dbReference>
<dbReference type="Pfam" id="PF00225">
    <property type="entry name" value="Kinesin"/>
    <property type="match status" value="1"/>
</dbReference>
<reference evidence="13 14" key="1">
    <citation type="submission" date="2019-09" db="EMBL/GenBank/DDBJ databases">
        <title>Bird 10,000 Genomes (B10K) Project - Family phase.</title>
        <authorList>
            <person name="Zhang G."/>
        </authorList>
    </citation>
    <scope>NUCLEOTIDE SEQUENCE [LARGE SCALE GENOMIC DNA]</scope>
    <source>
        <strain evidence="13">B10K-DU-001-70</strain>
        <tissue evidence="13">Muscle</tissue>
    </source>
</reference>
<dbReference type="InterPro" id="IPR001752">
    <property type="entry name" value="Kinesin_motor_dom"/>
</dbReference>
<feature type="coiled-coil region" evidence="11">
    <location>
        <begin position="350"/>
        <end position="377"/>
    </location>
</feature>
<dbReference type="PRINTS" id="PR00380">
    <property type="entry name" value="KINESINHEAVY"/>
</dbReference>
<dbReference type="GO" id="GO:0005874">
    <property type="term" value="C:microtubule"/>
    <property type="evidence" value="ECO:0007669"/>
    <property type="project" value="UniProtKB-KW"/>
</dbReference>
<dbReference type="PANTHER" id="PTHR37739">
    <property type="entry name" value="KINESIN-LIKE PROTEIN KIN-12D"/>
    <property type="match status" value="1"/>
</dbReference>
<keyword evidence="3" id="KW-0493">Microtubule</keyword>
<keyword evidence="7 10" id="KW-0505">Motor protein</keyword>
<evidence type="ECO:0000256" key="6">
    <source>
        <dbReference type="ARBA" id="ARBA00023054"/>
    </source>
</evidence>
<evidence type="ECO:0000256" key="1">
    <source>
        <dbReference type="ARBA" id="ARBA00004186"/>
    </source>
</evidence>
<evidence type="ECO:0000256" key="11">
    <source>
        <dbReference type="SAM" id="Coils"/>
    </source>
</evidence>
<dbReference type="InterPro" id="IPR031794">
    <property type="entry name" value="HMMR_C"/>
</dbReference>
<comment type="subcellular location">
    <subcellularLocation>
        <location evidence="1">Cytoplasm</location>
        <location evidence="1">Cytoskeleton</location>
        <location evidence="1">Spindle</location>
    </subcellularLocation>
</comment>
<dbReference type="GO" id="GO:0007018">
    <property type="term" value="P:microtubule-based movement"/>
    <property type="evidence" value="ECO:0007669"/>
    <property type="project" value="InterPro"/>
</dbReference>
<organism evidence="13 14">
    <name type="scientific">Hylia prasina</name>
    <name type="common">green hylia</name>
    <dbReference type="NCBI Taxonomy" id="208073"/>
    <lineage>
        <taxon>Eukaryota</taxon>
        <taxon>Metazoa</taxon>
        <taxon>Chordata</taxon>
        <taxon>Craniata</taxon>
        <taxon>Vertebrata</taxon>
        <taxon>Euteleostomi</taxon>
        <taxon>Archelosauria</taxon>
        <taxon>Archosauria</taxon>
        <taxon>Dinosauria</taxon>
        <taxon>Saurischia</taxon>
        <taxon>Theropoda</taxon>
        <taxon>Coelurosauria</taxon>
        <taxon>Aves</taxon>
        <taxon>Neognathae</taxon>
        <taxon>Neoaves</taxon>
        <taxon>Telluraves</taxon>
        <taxon>Australaves</taxon>
        <taxon>Passeriformes</taxon>
        <taxon>Sylvioidea</taxon>
        <taxon>Sylviidae</taxon>
        <taxon>Acrocephalinae</taxon>
        <taxon>Hylia</taxon>
    </lineage>
</organism>
<dbReference type="Pfam" id="PF15908">
    <property type="entry name" value="HMMR_C"/>
    <property type="match status" value="1"/>
</dbReference>